<evidence type="ECO:0000313" key="2">
    <source>
        <dbReference type="Proteomes" id="UP000038750"/>
    </source>
</evidence>
<name>A0A0T9MG48_YERIN</name>
<reference evidence="1 2" key="1">
    <citation type="submission" date="2015-03" db="EMBL/GenBank/DDBJ databases">
        <authorList>
            <person name="Murphy D."/>
        </authorList>
    </citation>
    <scope>NUCLEOTIDE SEQUENCE [LARGE SCALE GENOMIC DNA]</scope>
    <source>
        <strain evidence="1 2">BR165/97</strain>
    </source>
</reference>
<organism evidence="1 2">
    <name type="scientific">Yersinia intermedia</name>
    <dbReference type="NCBI Taxonomy" id="631"/>
    <lineage>
        <taxon>Bacteria</taxon>
        <taxon>Pseudomonadati</taxon>
        <taxon>Pseudomonadota</taxon>
        <taxon>Gammaproteobacteria</taxon>
        <taxon>Enterobacterales</taxon>
        <taxon>Yersiniaceae</taxon>
        <taxon>Yersinia</taxon>
    </lineage>
</organism>
<sequence length="153" mass="16996">MPAFMGVPQLMHRMRASKMRMCGMLLVACWLILNAQLAIAGHQCDIAPSASPVFTQHQGHIQPDPLATENQMHDMPSMMDMSHGQAQNSLCEKHCIPDSVQSDSGMLVLAALPTNTELVLADRQQTPRVQRVDWHTPPIVGPPTEIAFCRFRE</sequence>
<dbReference type="STRING" id="631.CH53_2394"/>
<dbReference type="AlphaFoldDB" id="A0A0T9MG48"/>
<proteinExistence type="predicted"/>
<gene>
    <name evidence="1" type="ORF">ERS008530_02873</name>
</gene>
<dbReference type="EMBL" id="CPZJ01000012">
    <property type="protein sequence ID" value="CNG07789.1"/>
    <property type="molecule type" value="Genomic_DNA"/>
</dbReference>
<dbReference type="Proteomes" id="UP000038750">
    <property type="component" value="Unassembled WGS sequence"/>
</dbReference>
<accession>A0A0T9MG48</accession>
<protein>
    <submittedName>
        <fullName evidence="1">Uncharacterized protein</fullName>
    </submittedName>
</protein>
<dbReference type="eggNOG" id="ENOG5032RM4">
    <property type="taxonomic scope" value="Bacteria"/>
</dbReference>
<evidence type="ECO:0000313" key="1">
    <source>
        <dbReference type="EMBL" id="CNG07789.1"/>
    </source>
</evidence>